<evidence type="ECO:0000256" key="5">
    <source>
        <dbReference type="SAM" id="MobiDB-lite"/>
    </source>
</evidence>
<evidence type="ECO:0000313" key="7">
    <source>
        <dbReference type="EMBL" id="CEM07800.1"/>
    </source>
</evidence>
<comment type="subcellular location">
    <subcellularLocation>
        <location evidence="1">Membrane</location>
        <topology evidence="1">Multi-pass membrane protein</topology>
    </subcellularLocation>
</comment>
<dbReference type="GO" id="GO:0015165">
    <property type="term" value="F:pyrimidine nucleotide-sugar transmembrane transporter activity"/>
    <property type="evidence" value="ECO:0007669"/>
    <property type="project" value="InterPro"/>
</dbReference>
<reference evidence="7 8" key="1">
    <citation type="submission" date="2014-11" db="EMBL/GenBank/DDBJ databases">
        <authorList>
            <person name="Zhu J."/>
            <person name="Qi W."/>
            <person name="Song R."/>
        </authorList>
    </citation>
    <scope>NUCLEOTIDE SEQUENCE [LARGE SCALE GENOMIC DNA]</scope>
</reference>
<feature type="transmembrane region" description="Helical" evidence="6">
    <location>
        <begin position="151"/>
        <end position="171"/>
    </location>
</feature>
<evidence type="ECO:0000256" key="3">
    <source>
        <dbReference type="ARBA" id="ARBA00022989"/>
    </source>
</evidence>
<evidence type="ECO:0000256" key="4">
    <source>
        <dbReference type="ARBA" id="ARBA00023136"/>
    </source>
</evidence>
<feature type="transmembrane region" description="Helical" evidence="6">
    <location>
        <begin position="12"/>
        <end position="29"/>
    </location>
</feature>
<gene>
    <name evidence="7" type="ORF">Vbra_21206</name>
</gene>
<dbReference type="AlphaFoldDB" id="A0A0G4F6B7"/>
<organism evidence="7 8">
    <name type="scientific">Vitrella brassicaformis (strain CCMP3155)</name>
    <dbReference type="NCBI Taxonomy" id="1169540"/>
    <lineage>
        <taxon>Eukaryota</taxon>
        <taxon>Sar</taxon>
        <taxon>Alveolata</taxon>
        <taxon>Colpodellida</taxon>
        <taxon>Vitrellaceae</taxon>
        <taxon>Vitrella</taxon>
    </lineage>
</organism>
<keyword evidence="4 6" id="KW-0472">Membrane</keyword>
<feature type="transmembrane region" description="Helical" evidence="6">
    <location>
        <begin position="41"/>
        <end position="59"/>
    </location>
</feature>
<feature type="transmembrane region" description="Helical" evidence="6">
    <location>
        <begin position="183"/>
        <end position="205"/>
    </location>
</feature>
<dbReference type="PANTHER" id="PTHR13146">
    <property type="match status" value="1"/>
</dbReference>
<evidence type="ECO:0008006" key="9">
    <source>
        <dbReference type="Google" id="ProtNLM"/>
    </source>
</evidence>
<sequence length="377" mass="41892">MLSLDSAKEVSTLLMFLVAYCIQPLLVDVIKYNGGAHSSTFLFLLPHYYAMMLVGFIPTEKSIWECDWRKGIVVSACDIVNQALKKVGLIFSGAAVYIVVDSSSIVWTAIWSWILLRRRLVFMQWVAIFFISAGVALKAATLHIALTDYEFIGVLLILTASILMGLTFVLNEKFMKDDNPIPGPNLVCMMGVCCSAVLTAWTFGWTVPQFDTLVIDNIKRKNGSVMQILVCFAALLAASWIHAGTLWYLVKHMGAVSSGVLKGLKVACVFLLSHLFFCERDPHQCLNLWTGSSAFVCVCGVVLYSYTTSQLKHKHQQQIEASKPLMRSQTSTDSITRNMRMEERDMVNMQSSMIITDVPEPEPQHPAVSGSSNAQPN</sequence>
<feature type="transmembrane region" description="Helical" evidence="6">
    <location>
        <begin position="259"/>
        <end position="277"/>
    </location>
</feature>
<feature type="region of interest" description="Disordered" evidence="5">
    <location>
        <begin position="357"/>
        <end position="377"/>
    </location>
</feature>
<dbReference type="InterPro" id="IPR037185">
    <property type="entry name" value="EmrE-like"/>
</dbReference>
<evidence type="ECO:0000256" key="2">
    <source>
        <dbReference type="ARBA" id="ARBA00022692"/>
    </source>
</evidence>
<keyword evidence="3 6" id="KW-1133">Transmembrane helix</keyword>
<evidence type="ECO:0000313" key="8">
    <source>
        <dbReference type="Proteomes" id="UP000041254"/>
    </source>
</evidence>
<dbReference type="Pfam" id="PF04142">
    <property type="entry name" value="Nuc_sug_transp"/>
    <property type="match status" value="1"/>
</dbReference>
<keyword evidence="8" id="KW-1185">Reference proteome</keyword>
<dbReference type="VEuPathDB" id="CryptoDB:Vbra_21206"/>
<dbReference type="STRING" id="1169540.A0A0G4F6B7"/>
<dbReference type="GO" id="GO:0000139">
    <property type="term" value="C:Golgi membrane"/>
    <property type="evidence" value="ECO:0007669"/>
    <property type="project" value="InterPro"/>
</dbReference>
<dbReference type="InterPro" id="IPR007271">
    <property type="entry name" value="Nuc_sug_transpt"/>
</dbReference>
<feature type="transmembrane region" description="Helical" evidence="6">
    <location>
        <begin position="125"/>
        <end position="145"/>
    </location>
</feature>
<accession>A0A0G4F6B7</accession>
<dbReference type="EMBL" id="CDMY01000378">
    <property type="protein sequence ID" value="CEM07800.1"/>
    <property type="molecule type" value="Genomic_DNA"/>
</dbReference>
<proteinExistence type="predicted"/>
<dbReference type="PhylomeDB" id="A0A0G4F6B7"/>
<dbReference type="Proteomes" id="UP000041254">
    <property type="component" value="Unassembled WGS sequence"/>
</dbReference>
<dbReference type="SUPFAM" id="SSF103481">
    <property type="entry name" value="Multidrug resistance efflux transporter EmrE"/>
    <property type="match status" value="1"/>
</dbReference>
<feature type="transmembrane region" description="Helical" evidence="6">
    <location>
        <begin position="289"/>
        <end position="307"/>
    </location>
</feature>
<evidence type="ECO:0000256" key="1">
    <source>
        <dbReference type="ARBA" id="ARBA00004141"/>
    </source>
</evidence>
<dbReference type="InParanoid" id="A0A0G4F6B7"/>
<name>A0A0G4F6B7_VITBC</name>
<feature type="transmembrane region" description="Helical" evidence="6">
    <location>
        <begin position="94"/>
        <end position="116"/>
    </location>
</feature>
<dbReference type="OMA" id="MGIFSFC"/>
<keyword evidence="2 6" id="KW-0812">Transmembrane</keyword>
<evidence type="ECO:0000256" key="6">
    <source>
        <dbReference type="SAM" id="Phobius"/>
    </source>
</evidence>
<dbReference type="PANTHER" id="PTHR13146:SF1">
    <property type="entry name" value="SUGAR PHOSPHATE TRANSPORTER DOMAIN-CONTAINING PROTEIN"/>
    <property type="match status" value="1"/>
</dbReference>
<feature type="transmembrane region" description="Helical" evidence="6">
    <location>
        <begin position="225"/>
        <end position="250"/>
    </location>
</feature>
<dbReference type="OrthoDB" id="29773at2759"/>
<protein>
    <recommendedName>
        <fullName evidence="9">Sugar phosphate transporter domain-containing protein</fullName>
    </recommendedName>
</protein>